<dbReference type="Pfam" id="PF02732">
    <property type="entry name" value="ERCC4"/>
    <property type="match status" value="1"/>
</dbReference>
<proteinExistence type="inferred from homology"/>
<organism evidence="16 17">
    <name type="scientific">Cordylochernes scorpioides</name>
    <dbReference type="NCBI Taxonomy" id="51811"/>
    <lineage>
        <taxon>Eukaryota</taxon>
        <taxon>Metazoa</taxon>
        <taxon>Ecdysozoa</taxon>
        <taxon>Arthropoda</taxon>
        <taxon>Chelicerata</taxon>
        <taxon>Arachnida</taxon>
        <taxon>Pseudoscorpiones</taxon>
        <taxon>Cheliferoidea</taxon>
        <taxon>Chernetidae</taxon>
        <taxon>Cordylochernes</taxon>
    </lineage>
</organism>
<sequence length="368" mass="42501">MKKYIRIIIIDFSERMIPYYLSVFYPVTGAANRSKNKQGSRRQVNHVLSSSEDESSTLVEHTSQERRAPLSQIFTLNMNNLDSVHASSQHWESSQEDGPHFCLQPGSFSVVLCVDCAETTSGNARSRKANLLPELRIQNVPVDVRKLHVGDFVWVARENVRYQRGQSIAPPRELVFDFVVERKRIDDLSHSIMDGRFHEQKSRLKECGLRKPVYLVEEFKLHFLSVPRETLEQAISNTQFIDEFEVIRTNCLKETVQYLSLMTRYLQTTFENQTLYSRPRDMEDPPSSYHLVPFDIFNKGSIKNKPLTVQEMFCKQLCQLSGLSVEKVLAIAQIYPTPSSLFEAYMKCATEEEKEKLLVNIKYGSAQR</sequence>
<comment type="cofactor">
    <cofactor evidence="1 13">
        <name>Mg(2+)</name>
        <dbReference type="ChEBI" id="CHEBI:18420"/>
    </cofactor>
</comment>
<protein>
    <recommendedName>
        <fullName evidence="13">Crossover junction endonuclease MUS81</fullName>
        <ecNumber evidence="13">3.1.22.-</ecNumber>
    </recommendedName>
</protein>
<feature type="compositionally biased region" description="Basic residues" evidence="14">
    <location>
        <begin position="34"/>
        <end position="44"/>
    </location>
</feature>
<dbReference type="PANTHER" id="PTHR13451">
    <property type="entry name" value="CLASS II CROSSOVER JUNCTION ENDONUCLEASE MUS81"/>
    <property type="match status" value="1"/>
</dbReference>
<evidence type="ECO:0000256" key="2">
    <source>
        <dbReference type="ARBA" id="ARBA00004123"/>
    </source>
</evidence>
<evidence type="ECO:0000256" key="14">
    <source>
        <dbReference type="SAM" id="MobiDB-lite"/>
    </source>
</evidence>
<accession>A0ABY6LTD1</accession>
<comment type="similarity">
    <text evidence="3 13">Belongs to the XPF family.</text>
</comment>
<evidence type="ECO:0000256" key="5">
    <source>
        <dbReference type="ARBA" id="ARBA00022723"/>
    </source>
</evidence>
<evidence type="ECO:0000256" key="6">
    <source>
        <dbReference type="ARBA" id="ARBA00022759"/>
    </source>
</evidence>
<evidence type="ECO:0000256" key="12">
    <source>
        <dbReference type="ARBA" id="ARBA00023242"/>
    </source>
</evidence>
<dbReference type="EMBL" id="CP092884">
    <property type="protein sequence ID" value="UYV82770.1"/>
    <property type="molecule type" value="Genomic_DNA"/>
</dbReference>
<reference evidence="16 17" key="1">
    <citation type="submission" date="2022-03" db="EMBL/GenBank/DDBJ databases">
        <title>A chromosomal length assembly of Cordylochernes scorpioides.</title>
        <authorList>
            <person name="Zeh D."/>
            <person name="Zeh J."/>
        </authorList>
    </citation>
    <scope>NUCLEOTIDE SEQUENCE [LARGE SCALE GENOMIC DNA]</scope>
    <source>
        <strain evidence="16">IN4F17</strain>
        <tissue evidence="16">Whole Body</tissue>
    </source>
</reference>
<evidence type="ECO:0000256" key="13">
    <source>
        <dbReference type="RuleBase" id="RU369042"/>
    </source>
</evidence>
<dbReference type="InterPro" id="IPR011335">
    <property type="entry name" value="Restrct_endonuc-II-like"/>
</dbReference>
<keyword evidence="10 13" id="KW-0233">DNA recombination</keyword>
<evidence type="ECO:0000256" key="10">
    <source>
        <dbReference type="ARBA" id="ARBA00023172"/>
    </source>
</evidence>
<evidence type="ECO:0000256" key="7">
    <source>
        <dbReference type="ARBA" id="ARBA00022763"/>
    </source>
</evidence>
<evidence type="ECO:0000259" key="15">
    <source>
        <dbReference type="SMART" id="SM00891"/>
    </source>
</evidence>
<keyword evidence="12 13" id="KW-0539">Nucleus</keyword>
<keyword evidence="8 13" id="KW-0378">Hydrolase</keyword>
<feature type="compositionally biased region" description="Polar residues" evidence="14">
    <location>
        <begin position="46"/>
        <end position="61"/>
    </location>
</feature>
<evidence type="ECO:0000313" key="17">
    <source>
        <dbReference type="Proteomes" id="UP001235939"/>
    </source>
</evidence>
<keyword evidence="6 13" id="KW-0255">Endonuclease</keyword>
<gene>
    <name evidence="16" type="ORF">LAZ67_22000802</name>
</gene>
<dbReference type="PANTHER" id="PTHR13451:SF0">
    <property type="entry name" value="CROSSOVER JUNCTION ENDONUCLEASE MUS81"/>
    <property type="match status" value="1"/>
</dbReference>
<dbReference type="Gene3D" id="3.40.50.10130">
    <property type="match status" value="1"/>
</dbReference>
<evidence type="ECO:0000256" key="1">
    <source>
        <dbReference type="ARBA" id="ARBA00001946"/>
    </source>
</evidence>
<keyword evidence="7 13" id="KW-0227">DNA damage</keyword>
<dbReference type="InterPro" id="IPR006166">
    <property type="entry name" value="ERCC4_domain"/>
</dbReference>
<dbReference type="InterPro" id="IPR042530">
    <property type="entry name" value="EME1/EME2_C"/>
</dbReference>
<dbReference type="EC" id="3.1.22.-" evidence="13"/>
<name>A0ABY6LTD1_9ARAC</name>
<evidence type="ECO:0000256" key="8">
    <source>
        <dbReference type="ARBA" id="ARBA00022801"/>
    </source>
</evidence>
<keyword evidence="9 13" id="KW-0460">Magnesium</keyword>
<evidence type="ECO:0000313" key="16">
    <source>
        <dbReference type="EMBL" id="UYV82770.1"/>
    </source>
</evidence>
<dbReference type="Proteomes" id="UP001235939">
    <property type="component" value="Chromosome 22"/>
</dbReference>
<comment type="function">
    <text evidence="13">Interacts with EME1 to form a DNA structure-specific endonuclease with substrate preference for branched DNA structures with a 5'-end at the branch nick. Typical substrates include 3'-flap structures, D-loops, replication forks and nicked Holliday junctions. May be required in mitosis for the processing of stalled or collapsed replication fork intermediates. May be required in meiosis for the repair of meiosis-specific double strand breaks subsequent to single-end invasion (SEI).</text>
</comment>
<evidence type="ECO:0000256" key="11">
    <source>
        <dbReference type="ARBA" id="ARBA00023204"/>
    </source>
</evidence>
<dbReference type="CDD" id="cd20074">
    <property type="entry name" value="XPF_nuclease_Mus81"/>
    <property type="match status" value="1"/>
</dbReference>
<dbReference type="Pfam" id="PF21292">
    <property type="entry name" value="EME1-MUS81_C"/>
    <property type="match status" value="1"/>
</dbReference>
<keyword evidence="4 13" id="KW-0540">Nuclease</keyword>
<dbReference type="InterPro" id="IPR047416">
    <property type="entry name" value="XPF_nuclease_Mus81"/>
</dbReference>
<comment type="subunit">
    <text evidence="13">Interacts with EME1.</text>
</comment>
<evidence type="ECO:0000256" key="9">
    <source>
        <dbReference type="ARBA" id="ARBA00022842"/>
    </source>
</evidence>
<dbReference type="Gene3D" id="1.10.150.670">
    <property type="entry name" value="Crossover junction endonuclease EME1, DNA-binding domain"/>
    <property type="match status" value="1"/>
</dbReference>
<keyword evidence="11 13" id="KW-0234">DNA repair</keyword>
<evidence type="ECO:0000256" key="3">
    <source>
        <dbReference type="ARBA" id="ARBA00010015"/>
    </source>
</evidence>
<feature type="domain" description="ERCC4" evidence="15">
    <location>
        <begin position="111"/>
        <end position="220"/>
    </location>
</feature>
<feature type="region of interest" description="Disordered" evidence="14">
    <location>
        <begin position="32"/>
        <end position="63"/>
    </location>
</feature>
<keyword evidence="17" id="KW-1185">Reference proteome</keyword>
<dbReference type="SMART" id="SM00891">
    <property type="entry name" value="ERCC4"/>
    <property type="match status" value="1"/>
</dbReference>
<dbReference type="InterPro" id="IPR033309">
    <property type="entry name" value="Mus81"/>
</dbReference>
<dbReference type="SUPFAM" id="SSF52980">
    <property type="entry name" value="Restriction endonuclease-like"/>
    <property type="match status" value="1"/>
</dbReference>
<keyword evidence="5 13" id="KW-0479">Metal-binding</keyword>
<evidence type="ECO:0000256" key="4">
    <source>
        <dbReference type="ARBA" id="ARBA00022722"/>
    </source>
</evidence>
<comment type="subcellular location">
    <subcellularLocation>
        <location evidence="2 13">Nucleus</location>
    </subcellularLocation>
</comment>